<protein>
    <recommendedName>
        <fullName evidence="3">DUF2384 domain-containing protein</fullName>
    </recommendedName>
</protein>
<dbReference type="AlphaFoldDB" id="A0A7Z2T2D9"/>
<name>A0A7Z2T2D9_9VIBR</name>
<evidence type="ECO:0008006" key="3">
    <source>
        <dbReference type="Google" id="ProtNLM"/>
    </source>
</evidence>
<dbReference type="KEGG" id="vas:GT360_06215"/>
<organism evidence="1 2">
    <name type="scientific">Vibrio astriarenae</name>
    <dbReference type="NCBI Taxonomy" id="1481923"/>
    <lineage>
        <taxon>Bacteria</taxon>
        <taxon>Pseudomonadati</taxon>
        <taxon>Pseudomonadota</taxon>
        <taxon>Gammaproteobacteria</taxon>
        <taxon>Vibrionales</taxon>
        <taxon>Vibrionaceae</taxon>
        <taxon>Vibrio</taxon>
    </lineage>
</organism>
<dbReference type="Proteomes" id="UP000464262">
    <property type="component" value="Chromosome 1"/>
</dbReference>
<sequence>MDKTKQNATELLTQWGASAAQIESIFHLDSDDSLQTRVNLLFSISDCLHLLYRDENTRNRYMLAKNNGPYFEGRKPLEIIASGKMEDLTEVHARIRMMVCI</sequence>
<reference evidence="1 2" key="1">
    <citation type="submission" date="2020-01" db="EMBL/GenBank/DDBJ databases">
        <title>Whole genome and functional gene identification of agarase of Vibrio HN897.</title>
        <authorList>
            <person name="Liu Y."/>
            <person name="Zhao Z."/>
        </authorList>
    </citation>
    <scope>NUCLEOTIDE SEQUENCE [LARGE SCALE GENOMIC DNA]</scope>
    <source>
        <strain evidence="1 2">HN897</strain>
    </source>
</reference>
<evidence type="ECO:0000313" key="1">
    <source>
        <dbReference type="EMBL" id="QIA63129.1"/>
    </source>
</evidence>
<gene>
    <name evidence="1" type="ORF">GT360_06215</name>
</gene>
<dbReference type="EMBL" id="CP047475">
    <property type="protein sequence ID" value="QIA63129.1"/>
    <property type="molecule type" value="Genomic_DNA"/>
</dbReference>
<proteinExistence type="predicted"/>
<dbReference type="RefSeq" id="WP_164648034.1">
    <property type="nucleotide sequence ID" value="NZ_CP047475.1"/>
</dbReference>
<keyword evidence="2" id="KW-1185">Reference proteome</keyword>
<evidence type="ECO:0000313" key="2">
    <source>
        <dbReference type="Proteomes" id="UP000464262"/>
    </source>
</evidence>
<accession>A0A7Z2T2D9</accession>